<dbReference type="Gene3D" id="3.90.380.10">
    <property type="entry name" value="Naphthalene 1,2-dioxygenase Alpha Subunit, Chain A, domain 1"/>
    <property type="match status" value="1"/>
</dbReference>
<sequence length="346" mass="38840">MFIRNAWYIAAWADELGQKPLARRICDEPVVLFRDQAGRAAALVDRCCHRSAPLSKGELVPAGIQCGYHGLVFDGSGRCVAVPGQAHISDSVRVRSYPLVEKNQFVWIWMGDAAAADASRIVDFPYHDDKARWPNKHDCYPIRANYMLMVDNLMDLTHLGYLHAKTVGGNPAAHVNAEMQTTRTATGIKFTRWMRDSVPPPSYVKAAGFKGRVDRWQEFEWVAPSSVLQWTGAADVGTGAYEGKREGGFQFRLFHGLTPETETSCFYFWSCANGYRQNEPEATEQLYREIAPTFVEDKDMVEAQQARLDELGEQGLVNIVSDANRVVMRRFIERLLADEKGALAAE</sequence>
<dbReference type="Gene3D" id="2.102.10.10">
    <property type="entry name" value="Rieske [2Fe-2S] iron-sulphur domain"/>
    <property type="match status" value="1"/>
</dbReference>
<name>A0A512N1Y0_9HYPH</name>
<reference evidence="7 8" key="1">
    <citation type="submission" date="2019-07" db="EMBL/GenBank/DDBJ databases">
        <title>Whole genome shotgun sequence of Reyranella soli NBRC 108950.</title>
        <authorList>
            <person name="Hosoyama A."/>
            <person name="Uohara A."/>
            <person name="Ohji S."/>
            <person name="Ichikawa N."/>
        </authorList>
    </citation>
    <scope>NUCLEOTIDE SEQUENCE [LARGE SCALE GENOMIC DNA]</scope>
    <source>
        <strain evidence="7 8">NBRC 108950</strain>
    </source>
</reference>
<dbReference type="InterPro" id="IPR050584">
    <property type="entry name" value="Cholesterol_7-desaturase"/>
</dbReference>
<evidence type="ECO:0000259" key="6">
    <source>
        <dbReference type="PROSITE" id="PS51296"/>
    </source>
</evidence>
<feature type="domain" description="Rieske" evidence="6">
    <location>
        <begin position="7"/>
        <end position="108"/>
    </location>
</feature>
<dbReference type="GO" id="GO:0016491">
    <property type="term" value="F:oxidoreductase activity"/>
    <property type="evidence" value="ECO:0007669"/>
    <property type="project" value="UniProtKB-KW"/>
</dbReference>
<dbReference type="PROSITE" id="PS51296">
    <property type="entry name" value="RIESKE"/>
    <property type="match status" value="1"/>
</dbReference>
<dbReference type="Pfam" id="PF19112">
    <property type="entry name" value="VanA_C"/>
    <property type="match status" value="1"/>
</dbReference>
<evidence type="ECO:0000256" key="1">
    <source>
        <dbReference type="ARBA" id="ARBA00022714"/>
    </source>
</evidence>
<dbReference type="Pfam" id="PF00355">
    <property type="entry name" value="Rieske"/>
    <property type="match status" value="1"/>
</dbReference>
<keyword evidence="2" id="KW-0479">Metal-binding</keyword>
<gene>
    <name evidence="7" type="primary">vanA_1</name>
    <name evidence="7" type="ORF">RSO01_01580</name>
</gene>
<evidence type="ECO:0000256" key="3">
    <source>
        <dbReference type="ARBA" id="ARBA00023002"/>
    </source>
</evidence>
<dbReference type="GO" id="GO:0051537">
    <property type="term" value="F:2 iron, 2 sulfur cluster binding"/>
    <property type="evidence" value="ECO:0007669"/>
    <property type="project" value="UniProtKB-KW"/>
</dbReference>
<dbReference type="GO" id="GO:0046872">
    <property type="term" value="F:metal ion binding"/>
    <property type="evidence" value="ECO:0007669"/>
    <property type="project" value="UniProtKB-KW"/>
</dbReference>
<keyword evidence="3" id="KW-0560">Oxidoreductase</keyword>
<protein>
    <submittedName>
        <fullName evidence="7">(2Fe-2S)-binding protein</fullName>
    </submittedName>
</protein>
<dbReference type="Proteomes" id="UP000321058">
    <property type="component" value="Unassembled WGS sequence"/>
</dbReference>
<keyword evidence="4" id="KW-0408">Iron</keyword>
<dbReference type="SUPFAM" id="SSF55961">
    <property type="entry name" value="Bet v1-like"/>
    <property type="match status" value="1"/>
</dbReference>
<proteinExistence type="predicted"/>
<keyword evidence="5" id="KW-0411">Iron-sulfur</keyword>
<comment type="caution">
    <text evidence="7">The sequence shown here is derived from an EMBL/GenBank/DDBJ whole genome shotgun (WGS) entry which is preliminary data.</text>
</comment>
<dbReference type="InterPro" id="IPR017941">
    <property type="entry name" value="Rieske_2Fe-2S"/>
</dbReference>
<dbReference type="InterPro" id="IPR044043">
    <property type="entry name" value="VanA_C_cat"/>
</dbReference>
<accession>A0A512N1Y0</accession>
<dbReference type="EMBL" id="BKAJ01000004">
    <property type="protein sequence ID" value="GEP52992.1"/>
    <property type="molecule type" value="Genomic_DNA"/>
</dbReference>
<dbReference type="PANTHER" id="PTHR21266:SF60">
    <property type="entry name" value="3-KETOSTEROID-9-ALPHA-MONOOXYGENASE, OXYGENASE COMPONENT"/>
    <property type="match status" value="1"/>
</dbReference>
<keyword evidence="1" id="KW-0001">2Fe-2S</keyword>
<dbReference type="PANTHER" id="PTHR21266">
    <property type="entry name" value="IRON-SULFUR DOMAIN CONTAINING PROTEIN"/>
    <property type="match status" value="1"/>
</dbReference>
<dbReference type="RefSeq" id="WP_147145185.1">
    <property type="nucleotide sequence ID" value="NZ_BKAJ01000004.1"/>
</dbReference>
<evidence type="ECO:0000313" key="7">
    <source>
        <dbReference type="EMBL" id="GEP52992.1"/>
    </source>
</evidence>
<dbReference type="InterPro" id="IPR036922">
    <property type="entry name" value="Rieske_2Fe-2S_sf"/>
</dbReference>
<dbReference type="AlphaFoldDB" id="A0A512N1Y0"/>
<dbReference type="SUPFAM" id="SSF50022">
    <property type="entry name" value="ISP domain"/>
    <property type="match status" value="1"/>
</dbReference>
<keyword evidence="8" id="KW-1185">Reference proteome</keyword>
<organism evidence="7 8">
    <name type="scientific">Reyranella soli</name>
    <dbReference type="NCBI Taxonomy" id="1230389"/>
    <lineage>
        <taxon>Bacteria</taxon>
        <taxon>Pseudomonadati</taxon>
        <taxon>Pseudomonadota</taxon>
        <taxon>Alphaproteobacteria</taxon>
        <taxon>Hyphomicrobiales</taxon>
        <taxon>Reyranellaceae</taxon>
        <taxon>Reyranella</taxon>
    </lineage>
</organism>
<evidence type="ECO:0000256" key="4">
    <source>
        <dbReference type="ARBA" id="ARBA00023004"/>
    </source>
</evidence>
<dbReference type="CDD" id="cd08878">
    <property type="entry name" value="RHO_alpha_C_DMO-like"/>
    <property type="match status" value="1"/>
</dbReference>
<evidence type="ECO:0000256" key="2">
    <source>
        <dbReference type="ARBA" id="ARBA00022723"/>
    </source>
</evidence>
<dbReference type="OrthoDB" id="9800776at2"/>
<evidence type="ECO:0000313" key="8">
    <source>
        <dbReference type="Proteomes" id="UP000321058"/>
    </source>
</evidence>
<evidence type="ECO:0000256" key="5">
    <source>
        <dbReference type="ARBA" id="ARBA00023014"/>
    </source>
</evidence>